<dbReference type="InterPro" id="IPR046538">
    <property type="entry name" value="DUF6603"/>
</dbReference>
<feature type="compositionally biased region" description="Low complexity" evidence="1">
    <location>
        <begin position="721"/>
        <end position="735"/>
    </location>
</feature>
<feature type="region of interest" description="Disordered" evidence="1">
    <location>
        <begin position="687"/>
        <end position="735"/>
    </location>
</feature>
<name>A0A918WF26_STRCJ</name>
<evidence type="ECO:0000256" key="1">
    <source>
        <dbReference type="SAM" id="MobiDB-lite"/>
    </source>
</evidence>
<dbReference type="RefSeq" id="WP_190108580.1">
    <property type="nucleotide sequence ID" value="NZ_BMVB01000003.1"/>
</dbReference>
<sequence length="1829" mass="191367">MTLPVSALREKLVLPHGMLVVTPEFLQLPPATDLFTTHLPDGVLRVLDAVADQDRLTVTGLIQLSGHEPRPGTVSFLTGDGGDGGEDVVGIRIDVPLAGSDELPETLRPVRGVLDALAISTVHLVLGVEPGPTGELEPRIGFGVELDFPTGAGARPYLWGYPPLSASHAWSLAGSFHPVKVDRLDDLQQFAHKTGDSTFALPPDLAAVAGALSLTDLVVTFAPPGAARTAGFVQSVWLRVDVAGSWKVFDELTVGDLHAEFGAIQPFGPTPRLQGLVGGTIGLTDDIGVAVQVDWKDRQSRVSGTLLRPVRVQPLLEKHFPGFPVGSDLTVSELSVHGEFGGENPGYGVDLLLDDVLKIADGVELSQVALSVRKEGGTTRAACDALWTLGDSATLNVHGEWEKGGGWLLSARASHLKPAEIFGLFGIAPPPVLKDLMVERLAVTYDSAGKTFGLEAGAQFPLGDISAWLSLDVTLTKRTGGQSGYDQNYTGGLTLEVPRAGTDPRTLTFTVKNAQHAEFTAEWTDTEGVSLADLAALLGVQDATAAQILSRLGTADKIIIGYSSVRRSVVFSVHDKGSGGSLVVASVQPKGGPRAWVVRATIGLQASLSQVPLLHGQIPDGQDLGVRGLGVVLASEALTGARLRELGEALTACDSALPALPADGVAKGATFAVDLLLPGRTTPVSVLVRAGSSGGSGSGSSGSSSSSSKHPALPSGASKDAAPAGTPAGAPADASAGASASGVPLVAWVDVQRAVGPLNLRRVGVGFADQTVWVLFDASLGMAGLELGVEGLGLGIPLADPAHPEFRLDGLSVGYSRPPLAIKGALVNQATAGTPYETLVKGVLVVSAEKFGLTALGAYARAEATPDVPSLFLFGRVSGQFGGPPPVQITGIMAGFGLNTTLRLPEGDQVLEFPFLKDMTSTSPDADPLKVLDTLMGGDGAWVRPASGQMWFAAGLAFKVFEFIDGQALLALEVGDDFAVALLGTAEARFPKDAGLPEYARVRLGLSAKYRASEQVLKITAQLAPGSYLIDEACVLTGGFALYTWFDDAHAGDFVLTLGGYHPKYTVPAHYPKVPKLGFSWPVTRELTISGGAYFALTPGAVMAGGALDVNYRSGDLHAWLTAHADMLIEWAPFRFDVEIGISIGVSYVLDLWLVRETIRVEVGASLRLWGPPTAGEVTIHLWFISFTIAFGDGNARDDTPAPWPDVVKQLPAREDAVRLSALDGLSPTRAKDGQQELWVVGPGAFSFAVRTAVPVTTLILAAPEDPRRISGHAVDIRPRRDEGKGLQSVLTVTLTRGQGTVETLDLRAWYAGKSSDVRQSLPAALWGPYDGKLTPNGPQRVDDQLVGVDLRLPPPEEGGTPGPIEAETLAFDDRTPDGALPLRPPVDATPVALQLELQSEAVPVGTATAEAATVASVPAEAAVQDTGDMGDATDSMSGTTVDWARDRLFAAMDYLDVSPGTNERLAAEDTLVAGDVKAKIAKTEGEHPLPTGERLYVLGAGKTVTPVDVHGLTAYEPFTLQFSGATHMAVGPDGSRLCAVDDDQRIDVRDISENPPRTDVPSLFTDRIWGYQKARGASVSPDSKWAYVTSAQSNQMLVLDLASTPPRKHQDFGAQTRPGEAVPAARWDTASQVVYLAKPDKGVVTRIDVTGGKWPVELGDLPAGPDPTRLAVDPRGRWIYVLNEGHSTVTVVDLAATGIVATLRTGTDPSALAVSPDGNRLYVAAVTTGTVSVFDVSGAAPQEVGEPVWVGPEPVALAVSADGARLFVARSKARQVQVVDTTATPPVLLPVTVPLTDDPVALAVTVPPKAPEPPAAPSDTRTTEGGTA</sequence>
<feature type="compositionally biased region" description="Polar residues" evidence="1">
    <location>
        <begin position="1820"/>
        <end position="1829"/>
    </location>
</feature>
<comment type="caution">
    <text evidence="3">The sequence shown here is derived from an EMBL/GenBank/DDBJ whole genome shotgun (WGS) entry which is preliminary data.</text>
</comment>
<dbReference type="SUPFAM" id="SSF51004">
    <property type="entry name" value="C-terminal (heme d1) domain of cytochrome cd1-nitrite reductase"/>
    <property type="match status" value="1"/>
</dbReference>
<organism evidence="3 4">
    <name type="scientific">Streptomyces cinnamoneus</name>
    <name type="common">Streptoverticillium cinnamoneum</name>
    <dbReference type="NCBI Taxonomy" id="53446"/>
    <lineage>
        <taxon>Bacteria</taxon>
        <taxon>Bacillati</taxon>
        <taxon>Actinomycetota</taxon>
        <taxon>Actinomycetes</taxon>
        <taxon>Kitasatosporales</taxon>
        <taxon>Streptomycetaceae</taxon>
        <taxon>Streptomyces</taxon>
        <taxon>Streptomyces cinnamoneus group</taxon>
    </lineage>
</organism>
<dbReference type="Gene3D" id="2.130.10.10">
    <property type="entry name" value="YVTN repeat-like/Quinoprotein amine dehydrogenase"/>
    <property type="match status" value="2"/>
</dbReference>
<evidence type="ECO:0000313" key="4">
    <source>
        <dbReference type="Proteomes" id="UP000646244"/>
    </source>
</evidence>
<feature type="domain" description="DUF6603" evidence="2">
    <location>
        <begin position="751"/>
        <end position="1226"/>
    </location>
</feature>
<dbReference type="InterPro" id="IPR051200">
    <property type="entry name" value="Host-pathogen_enzymatic-act"/>
</dbReference>
<evidence type="ECO:0000259" key="2">
    <source>
        <dbReference type="Pfam" id="PF20248"/>
    </source>
</evidence>
<dbReference type="Proteomes" id="UP000646244">
    <property type="component" value="Unassembled WGS sequence"/>
</dbReference>
<accession>A0A918WF26</accession>
<dbReference type="InterPro" id="IPR011048">
    <property type="entry name" value="Haem_d1_sf"/>
</dbReference>
<dbReference type="PANTHER" id="PTHR47197">
    <property type="entry name" value="PROTEIN NIRF"/>
    <property type="match status" value="1"/>
</dbReference>
<dbReference type="EMBL" id="BMVB01000003">
    <property type="protein sequence ID" value="GHC39762.1"/>
    <property type="molecule type" value="Genomic_DNA"/>
</dbReference>
<dbReference type="InterPro" id="IPR015943">
    <property type="entry name" value="WD40/YVTN_repeat-like_dom_sf"/>
</dbReference>
<protein>
    <recommendedName>
        <fullName evidence="2">DUF6603 domain-containing protein</fullName>
    </recommendedName>
</protein>
<evidence type="ECO:0000313" key="3">
    <source>
        <dbReference type="EMBL" id="GHC39762.1"/>
    </source>
</evidence>
<reference evidence="3" key="2">
    <citation type="submission" date="2020-09" db="EMBL/GenBank/DDBJ databases">
        <authorList>
            <person name="Sun Q."/>
            <person name="Ohkuma M."/>
        </authorList>
    </citation>
    <scope>NUCLEOTIDE SEQUENCE</scope>
    <source>
        <strain evidence="3">JCM 4633</strain>
    </source>
</reference>
<proteinExistence type="predicted"/>
<dbReference type="Pfam" id="PF10282">
    <property type="entry name" value="Lactonase"/>
    <property type="match status" value="1"/>
</dbReference>
<gene>
    <name evidence="3" type="ORF">GCM10010507_12130</name>
</gene>
<reference evidence="3" key="1">
    <citation type="journal article" date="2014" name="Int. J. Syst. Evol. Microbiol.">
        <title>Complete genome sequence of Corynebacterium casei LMG S-19264T (=DSM 44701T), isolated from a smear-ripened cheese.</title>
        <authorList>
            <consortium name="US DOE Joint Genome Institute (JGI-PGF)"/>
            <person name="Walter F."/>
            <person name="Albersmeier A."/>
            <person name="Kalinowski J."/>
            <person name="Ruckert C."/>
        </authorList>
    </citation>
    <scope>NUCLEOTIDE SEQUENCE</scope>
    <source>
        <strain evidence="3">JCM 4633</strain>
    </source>
</reference>
<feature type="region of interest" description="Disordered" evidence="1">
    <location>
        <begin position="1807"/>
        <end position="1829"/>
    </location>
</feature>
<dbReference type="PANTHER" id="PTHR47197:SF3">
    <property type="entry name" value="DIHYDRO-HEME D1 DEHYDROGENASE"/>
    <property type="match status" value="1"/>
</dbReference>
<dbReference type="Pfam" id="PF20248">
    <property type="entry name" value="DUF6603"/>
    <property type="match status" value="1"/>
</dbReference>
<dbReference type="InterPro" id="IPR019405">
    <property type="entry name" value="Lactonase_7-beta_prop"/>
</dbReference>